<gene>
    <name evidence="2" type="ORF">SCOCK_280057</name>
</gene>
<evidence type="ECO:0000313" key="3">
    <source>
        <dbReference type="Proteomes" id="UP001152519"/>
    </source>
</evidence>
<name>A0A9W4DRE3_9ACTN</name>
<dbReference type="SUPFAM" id="SSF54427">
    <property type="entry name" value="NTF2-like"/>
    <property type="match status" value="1"/>
</dbReference>
<protein>
    <submittedName>
        <fullName evidence="2">SnoaL-like domain-containing protein</fullName>
    </submittedName>
</protein>
<evidence type="ECO:0000313" key="2">
    <source>
        <dbReference type="EMBL" id="CAG6394604.1"/>
    </source>
</evidence>
<feature type="domain" description="SnoaL-like" evidence="1">
    <location>
        <begin position="15"/>
        <end position="118"/>
    </location>
</feature>
<dbReference type="AlphaFoldDB" id="A0A9W4DRE3"/>
<dbReference type="Pfam" id="PF12680">
    <property type="entry name" value="SnoaL_2"/>
    <property type="match status" value="1"/>
</dbReference>
<dbReference type="InterPro" id="IPR037401">
    <property type="entry name" value="SnoaL-like"/>
</dbReference>
<dbReference type="Proteomes" id="UP001152519">
    <property type="component" value="Unassembled WGS sequence"/>
</dbReference>
<reference evidence="2" key="1">
    <citation type="submission" date="2021-05" db="EMBL/GenBank/DDBJ databases">
        <authorList>
            <person name="Arsene-Ploetze F."/>
        </authorList>
    </citation>
    <scope>NUCLEOTIDE SEQUENCE</scope>
    <source>
        <strain evidence="2">DSM 42138</strain>
    </source>
</reference>
<keyword evidence="3" id="KW-1185">Reference proteome</keyword>
<sequence length="148" mass="16544">MPRDEEQEKRNVALVERMYELFNQGDLAALKEEVFAPDLVWTLPGRNPVGGVKNGPDEVIAFFGGLVASGIKVDLVSIDAWGENTVVEVHRGHGESRGARLDALNCTHYRIRDGRIAVVQVYLSDQYAADNFFWAAYDLAPIPDRWAK</sequence>
<evidence type="ECO:0000259" key="1">
    <source>
        <dbReference type="Pfam" id="PF12680"/>
    </source>
</evidence>
<dbReference type="Gene3D" id="3.10.450.50">
    <property type="match status" value="1"/>
</dbReference>
<proteinExistence type="predicted"/>
<accession>A0A9W4DRE3</accession>
<dbReference type="RefSeq" id="WP_251491219.1">
    <property type="nucleotide sequence ID" value="NZ_CAJSLV010000057.1"/>
</dbReference>
<organism evidence="2 3">
    <name type="scientific">Actinacidiphila cocklensis</name>
    <dbReference type="NCBI Taxonomy" id="887465"/>
    <lineage>
        <taxon>Bacteria</taxon>
        <taxon>Bacillati</taxon>
        <taxon>Actinomycetota</taxon>
        <taxon>Actinomycetes</taxon>
        <taxon>Kitasatosporales</taxon>
        <taxon>Streptomycetaceae</taxon>
        <taxon>Actinacidiphila</taxon>
    </lineage>
</organism>
<dbReference type="InterPro" id="IPR032710">
    <property type="entry name" value="NTF2-like_dom_sf"/>
</dbReference>
<comment type="caution">
    <text evidence="2">The sequence shown here is derived from an EMBL/GenBank/DDBJ whole genome shotgun (WGS) entry which is preliminary data.</text>
</comment>
<dbReference type="EMBL" id="CAJSLV010000057">
    <property type="protein sequence ID" value="CAG6394604.1"/>
    <property type="molecule type" value="Genomic_DNA"/>
</dbReference>